<evidence type="ECO:0000313" key="6">
    <source>
        <dbReference type="Proteomes" id="UP000835052"/>
    </source>
</evidence>
<evidence type="ECO:0000313" key="5">
    <source>
        <dbReference type="EMBL" id="CAD6188771.1"/>
    </source>
</evidence>
<dbReference type="PANTHER" id="PTHR24416">
    <property type="entry name" value="TYROSINE-PROTEIN KINASE RECEPTOR"/>
    <property type="match status" value="1"/>
</dbReference>
<dbReference type="InterPro" id="IPR017441">
    <property type="entry name" value="Protein_kinase_ATP_BS"/>
</dbReference>
<dbReference type="GO" id="GO:0005886">
    <property type="term" value="C:plasma membrane"/>
    <property type="evidence" value="ECO:0007669"/>
    <property type="project" value="TreeGrafter"/>
</dbReference>
<keyword evidence="3" id="KW-0812">Transmembrane</keyword>
<dbReference type="InterPro" id="IPR001245">
    <property type="entry name" value="Ser-Thr/Tyr_kinase_cat_dom"/>
</dbReference>
<feature type="domain" description="Protein kinase" evidence="4">
    <location>
        <begin position="853"/>
        <end position="986"/>
    </location>
</feature>
<organism evidence="5 6">
    <name type="scientific">Caenorhabditis auriculariae</name>
    <dbReference type="NCBI Taxonomy" id="2777116"/>
    <lineage>
        <taxon>Eukaryota</taxon>
        <taxon>Metazoa</taxon>
        <taxon>Ecdysozoa</taxon>
        <taxon>Nematoda</taxon>
        <taxon>Chromadorea</taxon>
        <taxon>Rhabditida</taxon>
        <taxon>Rhabditina</taxon>
        <taxon>Rhabditomorpha</taxon>
        <taxon>Rhabditoidea</taxon>
        <taxon>Rhabditidae</taxon>
        <taxon>Peloderinae</taxon>
        <taxon>Caenorhabditis</taxon>
    </lineage>
</organism>
<feature type="binding site" evidence="2">
    <location>
        <position position="886"/>
    </location>
    <ligand>
        <name>ATP</name>
        <dbReference type="ChEBI" id="CHEBI:30616"/>
    </ligand>
</feature>
<keyword evidence="2" id="KW-0547">Nucleotide-binding</keyword>
<dbReference type="Pfam" id="PF07714">
    <property type="entry name" value="PK_Tyr_Ser-Thr"/>
    <property type="match status" value="4"/>
</dbReference>
<dbReference type="InterPro" id="IPR000719">
    <property type="entry name" value="Prot_kinase_dom"/>
</dbReference>
<dbReference type="AlphaFoldDB" id="A0A8S1GZN6"/>
<dbReference type="PROSITE" id="PS50011">
    <property type="entry name" value="PROTEIN_KINASE_DOM"/>
    <property type="match status" value="3"/>
</dbReference>
<dbReference type="GO" id="GO:0005524">
    <property type="term" value="F:ATP binding"/>
    <property type="evidence" value="ECO:0007669"/>
    <property type="project" value="UniProtKB-UniRule"/>
</dbReference>
<evidence type="ECO:0000256" key="2">
    <source>
        <dbReference type="PROSITE-ProRule" id="PRU10141"/>
    </source>
</evidence>
<keyword evidence="3" id="KW-0472">Membrane</keyword>
<dbReference type="OrthoDB" id="544400at2759"/>
<accession>A0A8S1GZN6</accession>
<dbReference type="GO" id="GO:0007169">
    <property type="term" value="P:cell surface receptor protein tyrosine kinase signaling pathway"/>
    <property type="evidence" value="ECO:0007669"/>
    <property type="project" value="TreeGrafter"/>
</dbReference>
<keyword evidence="3" id="KW-1133">Transmembrane helix</keyword>
<comment type="subcellular location">
    <subcellularLocation>
        <location evidence="1">Membrane</location>
        <topology evidence="1">Single-pass membrane protein</topology>
    </subcellularLocation>
</comment>
<dbReference type="PRINTS" id="PR00109">
    <property type="entry name" value="TYRKINASE"/>
</dbReference>
<keyword evidence="2" id="KW-0067">ATP-binding</keyword>
<dbReference type="Gene3D" id="1.10.510.10">
    <property type="entry name" value="Transferase(Phosphotransferase) domain 1"/>
    <property type="match status" value="4"/>
</dbReference>
<dbReference type="PANTHER" id="PTHR24416:SF611">
    <property type="entry name" value="TYROSINE-PROTEIN KINASE TRANSMEMBRANE RECEPTOR ROR"/>
    <property type="match status" value="1"/>
</dbReference>
<evidence type="ECO:0000256" key="3">
    <source>
        <dbReference type="SAM" id="Phobius"/>
    </source>
</evidence>
<dbReference type="GO" id="GO:0004714">
    <property type="term" value="F:transmembrane receptor protein tyrosine kinase activity"/>
    <property type="evidence" value="ECO:0007669"/>
    <property type="project" value="TreeGrafter"/>
</dbReference>
<sequence length="986" mass="112692">MLHEKSDKIALKCPRGKHGQKKTEIKMLENEAAVLRSLGEHPNIINFFSAGYKRIKSDIWAFGVILQEIFTLGGDPHAGKTREEYEEFLKSGGIEARPSLCPQAVYTLMRSCWDPDPFERASIDFCSNGLRNLLLEVDANKAVALFNKLVPSKYIEVVITNEGATVLDFAVGDGSHKIEVYDKTLYIQAKPNDTISIECRCAGHPNCQHGLTFQFSSDTEGRSTPTLLSNNTPFEIQKLTIPEVSIDYCESSIYLFTGDFTTPLFIPPDIDGFSTKTSDFIVPCRSSKFVTNAKLLVDAVSKDIPYSPFVGFKIERGPTGRHKYTCKYEKETSNYTVAMYVWCEAYTDEKIEKEDVITIELICPPKLSGQCNEDDTVVTKNPMIGTKSTFTTWGEHFSGIFTCVLTINGSRRAHCLVHEDLVEFPPPPKLNSTLEAMKSTTGRYKIIASTIGIFLIVTAFILAILLCNSQGRELILITFSSKHERIHMNDRLFNFSKEKQIGEGEFARVYLATNNTLAELDHIFYKVALKYPRGKRGQRIDEIAMLKNEAAILEQLDCHENIINFFSLEYTRFFYCTFDVSFIALEYCNNYSLKICLEKFAEPQNILLTDNGICKISDFGLARIIDDDADIEPQAERRKNLPFAWCPLETLQNGKSTFSSDIWAFGVVLQEIFTLGVDPHLGKSWEEYEAFLKSGDLVPCPPLCPAIVYELMKDCWHNEPTIRIGIDFCVNNLRNLLLDVDSKKAVELFNKLVKSKYVSISFANSPDVSTPFLCTMEPSSYKLNRMTQLRSNAFVLAIRIADLGYRSSFLAMWRVSLRRIYSAVALFFDIKPYPFLKFRKHERIRINDRFFNCSKEELIGEGEFAKVYRATYSILADPIYQKVALKYPRGKRGRRIDETTMLKNEAAVLGKLDSHENIITFFSLEYRRFLCCKFDVSFTALEYCENHSLKSFLRNFEEPMLDFKTDEKERLYELEIVIKRRRKGNQ</sequence>
<evidence type="ECO:0000259" key="4">
    <source>
        <dbReference type="PROSITE" id="PS50011"/>
    </source>
</evidence>
<feature type="domain" description="Protein kinase" evidence="4">
    <location>
        <begin position="1"/>
        <end position="135"/>
    </location>
</feature>
<dbReference type="GO" id="GO:0043235">
    <property type="term" value="C:receptor complex"/>
    <property type="evidence" value="ECO:0007669"/>
    <property type="project" value="TreeGrafter"/>
</dbReference>
<feature type="transmembrane region" description="Helical" evidence="3">
    <location>
        <begin position="446"/>
        <end position="466"/>
    </location>
</feature>
<name>A0A8S1GZN6_9PELO</name>
<comment type="caution">
    <text evidence="5">The sequence shown here is derived from an EMBL/GenBank/DDBJ whole genome shotgun (WGS) entry which is preliminary data.</text>
</comment>
<keyword evidence="6" id="KW-1185">Reference proteome</keyword>
<dbReference type="PROSITE" id="PS00107">
    <property type="entry name" value="PROTEIN_KINASE_ATP"/>
    <property type="match status" value="2"/>
</dbReference>
<feature type="domain" description="Protein kinase" evidence="4">
    <location>
        <begin position="495"/>
        <end position="738"/>
    </location>
</feature>
<dbReference type="InterPro" id="IPR050122">
    <property type="entry name" value="RTK"/>
</dbReference>
<dbReference type="InterPro" id="IPR011009">
    <property type="entry name" value="Kinase-like_dom_sf"/>
</dbReference>
<reference evidence="5" key="1">
    <citation type="submission" date="2020-10" db="EMBL/GenBank/DDBJ databases">
        <authorList>
            <person name="Kikuchi T."/>
        </authorList>
    </citation>
    <scope>NUCLEOTIDE SEQUENCE</scope>
    <source>
        <strain evidence="5">NKZ352</strain>
    </source>
</reference>
<proteinExistence type="predicted"/>
<dbReference type="Proteomes" id="UP000835052">
    <property type="component" value="Unassembled WGS sequence"/>
</dbReference>
<gene>
    <name evidence="5" type="ORF">CAUJ_LOCUS4690</name>
</gene>
<protein>
    <recommendedName>
        <fullName evidence="4">Protein kinase domain-containing protein</fullName>
    </recommendedName>
</protein>
<evidence type="ECO:0000256" key="1">
    <source>
        <dbReference type="ARBA" id="ARBA00004167"/>
    </source>
</evidence>
<dbReference type="EMBL" id="CAJGYM010000009">
    <property type="protein sequence ID" value="CAD6188771.1"/>
    <property type="molecule type" value="Genomic_DNA"/>
</dbReference>
<feature type="binding site" evidence="2">
    <location>
        <position position="530"/>
    </location>
    <ligand>
        <name>ATP</name>
        <dbReference type="ChEBI" id="CHEBI:30616"/>
    </ligand>
</feature>
<dbReference type="SUPFAM" id="SSF56112">
    <property type="entry name" value="Protein kinase-like (PK-like)"/>
    <property type="match status" value="3"/>
</dbReference>